<dbReference type="SUPFAM" id="SSF57362">
    <property type="entry name" value="BPTI-like"/>
    <property type="match status" value="1"/>
</dbReference>
<dbReference type="OrthoDB" id="4473401at2759"/>
<dbReference type="InterPro" id="IPR052861">
    <property type="entry name" value="BPTI/Kunitz_domain"/>
</dbReference>
<evidence type="ECO:0000313" key="3">
    <source>
        <dbReference type="WBParaSite" id="HCON_00141525-00001"/>
    </source>
</evidence>
<dbReference type="Gene3D" id="4.10.410.10">
    <property type="entry name" value="Pancreatic trypsin inhibitor Kunitz domain"/>
    <property type="match status" value="1"/>
</dbReference>
<feature type="domain" description="BPTI/Kunitz inhibitor" evidence="1">
    <location>
        <begin position="220"/>
        <end position="273"/>
    </location>
</feature>
<dbReference type="Pfam" id="PF00014">
    <property type="entry name" value="Kunitz_BPTI"/>
    <property type="match status" value="1"/>
</dbReference>
<evidence type="ECO:0000259" key="1">
    <source>
        <dbReference type="PROSITE" id="PS50279"/>
    </source>
</evidence>
<protein>
    <submittedName>
        <fullName evidence="3">BPTI/Kunitz inhibitor domain-containing protein</fullName>
    </submittedName>
</protein>
<sequence>SVSRWKSADYFDANTGRRLNKSTAVKMITLMYRLTVFGVLSSCIRAQHDYQDADGYQDLFEERPFRPAYPRSSSYSDRRYPFQSRHDYEQGDCNSCKEIEDACSTYEDFVICRKPSVVYIAARCLHAEVECESSADVRMESEHGHEMAVGRRGILYAHCENGMWKARDAWNRDFVFNSLSCLPERAWRRDRGYVQYEKPDKYLYKKPYGTDNRMKVIRRCNFTVDMGDKPCDQRATIRYHFDAETESCLAFKYTGCGGNTNNFNSESNCYLECSPADHLNCPANSPPTLRPDGSADCDREKRKCPEGSSCEMGFAVGICCGDKNLEKYNANIRPDCGDRKVVLEDESEFAGTMLGKSCDHQFCPLGAECHRGTYFAYCCQ</sequence>
<dbReference type="InterPro" id="IPR002223">
    <property type="entry name" value="Kunitz_BPTI"/>
</dbReference>
<organism evidence="2 3">
    <name type="scientific">Haemonchus contortus</name>
    <name type="common">Barber pole worm</name>
    <dbReference type="NCBI Taxonomy" id="6289"/>
    <lineage>
        <taxon>Eukaryota</taxon>
        <taxon>Metazoa</taxon>
        <taxon>Ecdysozoa</taxon>
        <taxon>Nematoda</taxon>
        <taxon>Chromadorea</taxon>
        <taxon>Rhabditida</taxon>
        <taxon>Rhabditina</taxon>
        <taxon>Rhabditomorpha</taxon>
        <taxon>Strongyloidea</taxon>
        <taxon>Trichostrongylidae</taxon>
        <taxon>Haemonchus</taxon>
    </lineage>
</organism>
<keyword evidence="2" id="KW-1185">Reference proteome</keyword>
<dbReference type="WBParaSite" id="HCON_00141525-00001">
    <property type="protein sequence ID" value="HCON_00141525-00001"/>
    <property type="gene ID" value="HCON_00141525"/>
</dbReference>
<reference evidence="3" key="1">
    <citation type="submission" date="2020-12" db="UniProtKB">
        <authorList>
            <consortium name="WormBaseParasite"/>
        </authorList>
    </citation>
    <scope>IDENTIFICATION</scope>
    <source>
        <strain evidence="3">MHco3</strain>
    </source>
</reference>
<dbReference type="AlphaFoldDB" id="A0A7I4YW21"/>
<evidence type="ECO:0000313" key="2">
    <source>
        <dbReference type="Proteomes" id="UP000025227"/>
    </source>
</evidence>
<proteinExistence type="predicted"/>
<dbReference type="PANTHER" id="PTHR47248:SF7">
    <property type="entry name" value="BPTI_KUNITZ INHIBITOR DOMAIN-CONTAINING PROTEIN"/>
    <property type="match status" value="1"/>
</dbReference>
<dbReference type="InterPro" id="IPR036880">
    <property type="entry name" value="Kunitz_BPTI_sf"/>
</dbReference>
<dbReference type="InterPro" id="IPR020901">
    <property type="entry name" value="Prtase_inh_Kunz-CS"/>
</dbReference>
<dbReference type="PANTHER" id="PTHR47248">
    <property type="entry name" value="PROTEIN CBG06772"/>
    <property type="match status" value="1"/>
</dbReference>
<dbReference type="PROSITE" id="PS00280">
    <property type="entry name" value="BPTI_KUNITZ_1"/>
    <property type="match status" value="1"/>
</dbReference>
<accession>A0A7I4YW21</accession>
<dbReference type="GO" id="GO:0004867">
    <property type="term" value="F:serine-type endopeptidase inhibitor activity"/>
    <property type="evidence" value="ECO:0007669"/>
    <property type="project" value="InterPro"/>
</dbReference>
<name>A0A7I4YW21_HAECO</name>
<dbReference type="PROSITE" id="PS50279">
    <property type="entry name" value="BPTI_KUNITZ_2"/>
    <property type="match status" value="1"/>
</dbReference>
<dbReference type="Proteomes" id="UP000025227">
    <property type="component" value="Unplaced"/>
</dbReference>
<dbReference type="SMART" id="SM00131">
    <property type="entry name" value="KU"/>
    <property type="match status" value="1"/>
</dbReference>